<evidence type="ECO:0000313" key="1">
    <source>
        <dbReference type="EMBL" id="GFD39413.1"/>
    </source>
</evidence>
<organism evidence="1">
    <name type="scientific">Tanacetum cinerariifolium</name>
    <name type="common">Dalmatian daisy</name>
    <name type="synonym">Chrysanthemum cinerariifolium</name>
    <dbReference type="NCBI Taxonomy" id="118510"/>
    <lineage>
        <taxon>Eukaryota</taxon>
        <taxon>Viridiplantae</taxon>
        <taxon>Streptophyta</taxon>
        <taxon>Embryophyta</taxon>
        <taxon>Tracheophyta</taxon>
        <taxon>Spermatophyta</taxon>
        <taxon>Magnoliopsida</taxon>
        <taxon>eudicotyledons</taxon>
        <taxon>Gunneridae</taxon>
        <taxon>Pentapetalae</taxon>
        <taxon>asterids</taxon>
        <taxon>campanulids</taxon>
        <taxon>Asterales</taxon>
        <taxon>Asteraceae</taxon>
        <taxon>Asteroideae</taxon>
        <taxon>Anthemideae</taxon>
        <taxon>Anthemidinae</taxon>
        <taxon>Tanacetum</taxon>
    </lineage>
</organism>
<dbReference type="EMBL" id="BKCJ011515928">
    <property type="protein sequence ID" value="GFD39413.1"/>
    <property type="molecule type" value="Genomic_DNA"/>
</dbReference>
<sequence>GDVDVADGRVAGRVQVERTSDVVLAEDDTTDCHIAGSRAITQESTARYIITLHRYVTSSYIDSTGNNAARNARARAATIKSQVAHNGFARIELQAGVLLQEIPVADDGERPYAGEVAIRYAAGLQVYNVARAGRIVGRL</sequence>
<feature type="non-terminal residue" evidence="1">
    <location>
        <position position="1"/>
    </location>
</feature>
<gene>
    <name evidence="1" type="ORF">Tci_911382</name>
</gene>
<protein>
    <submittedName>
        <fullName evidence="1">Uncharacterized protein</fullName>
    </submittedName>
</protein>
<reference evidence="1" key="1">
    <citation type="journal article" date="2019" name="Sci. Rep.">
        <title>Draft genome of Tanacetum cinerariifolium, the natural source of mosquito coil.</title>
        <authorList>
            <person name="Yamashiro T."/>
            <person name="Shiraishi A."/>
            <person name="Satake H."/>
            <person name="Nakayama K."/>
        </authorList>
    </citation>
    <scope>NUCLEOTIDE SEQUENCE</scope>
</reference>
<comment type="caution">
    <text evidence="1">The sequence shown here is derived from an EMBL/GenBank/DDBJ whole genome shotgun (WGS) entry which is preliminary data.</text>
</comment>
<dbReference type="AlphaFoldDB" id="A0A699VYC4"/>
<name>A0A699VYC4_TANCI</name>
<accession>A0A699VYC4</accession>
<proteinExistence type="predicted"/>